<dbReference type="PROSITE" id="PS51387">
    <property type="entry name" value="FAD_PCMH"/>
    <property type="match status" value="1"/>
</dbReference>
<dbReference type="InterPro" id="IPR016167">
    <property type="entry name" value="FAD-bd_PCMH_sub1"/>
</dbReference>
<dbReference type="EMBL" id="NBII01000001">
    <property type="protein sequence ID" value="PAV23038.1"/>
    <property type="molecule type" value="Genomic_DNA"/>
</dbReference>
<dbReference type="InterPro" id="IPR006094">
    <property type="entry name" value="Oxid_FAD_bind_N"/>
</dbReference>
<evidence type="ECO:0000313" key="9">
    <source>
        <dbReference type="Proteomes" id="UP000217199"/>
    </source>
</evidence>
<organism evidence="8 9">
    <name type="scientific">Pyrrhoderma noxium</name>
    <dbReference type="NCBI Taxonomy" id="2282107"/>
    <lineage>
        <taxon>Eukaryota</taxon>
        <taxon>Fungi</taxon>
        <taxon>Dikarya</taxon>
        <taxon>Basidiomycota</taxon>
        <taxon>Agaricomycotina</taxon>
        <taxon>Agaricomycetes</taxon>
        <taxon>Hymenochaetales</taxon>
        <taxon>Hymenochaetaceae</taxon>
        <taxon>Pyrrhoderma</taxon>
    </lineage>
</organism>
<evidence type="ECO:0000256" key="2">
    <source>
        <dbReference type="ARBA" id="ARBA00005466"/>
    </source>
</evidence>
<feature type="region of interest" description="Disordered" evidence="6">
    <location>
        <begin position="132"/>
        <end position="174"/>
    </location>
</feature>
<dbReference type="SUPFAM" id="SSF56176">
    <property type="entry name" value="FAD-binding/transporter-associated domain-like"/>
    <property type="match status" value="2"/>
</dbReference>
<dbReference type="InterPro" id="IPR050416">
    <property type="entry name" value="FAD-linked_Oxidoreductase"/>
</dbReference>
<dbReference type="Gene3D" id="3.40.462.20">
    <property type="match status" value="1"/>
</dbReference>
<evidence type="ECO:0000256" key="4">
    <source>
        <dbReference type="ARBA" id="ARBA00022827"/>
    </source>
</evidence>
<feature type="compositionally biased region" description="Polar residues" evidence="6">
    <location>
        <begin position="361"/>
        <end position="380"/>
    </location>
</feature>
<feature type="domain" description="FAD-binding PCMH-type" evidence="7">
    <location>
        <begin position="317"/>
        <end position="525"/>
    </location>
</feature>
<evidence type="ECO:0000256" key="6">
    <source>
        <dbReference type="SAM" id="MobiDB-lite"/>
    </source>
</evidence>
<dbReference type="Gene3D" id="3.30.465.10">
    <property type="match status" value="1"/>
</dbReference>
<keyword evidence="5" id="KW-0560">Oxidoreductase</keyword>
<dbReference type="OrthoDB" id="9996127at2759"/>
<dbReference type="STRING" id="2282107.A0A286UTY8"/>
<proteinExistence type="inferred from homology"/>
<evidence type="ECO:0000256" key="5">
    <source>
        <dbReference type="ARBA" id="ARBA00023002"/>
    </source>
</evidence>
<dbReference type="PANTHER" id="PTHR42973:SF39">
    <property type="entry name" value="FAD-BINDING PCMH-TYPE DOMAIN-CONTAINING PROTEIN"/>
    <property type="match status" value="1"/>
</dbReference>
<dbReference type="InParanoid" id="A0A286UTY8"/>
<dbReference type="Proteomes" id="UP000217199">
    <property type="component" value="Unassembled WGS sequence"/>
</dbReference>
<comment type="caution">
    <text evidence="8">The sequence shown here is derived from an EMBL/GenBank/DDBJ whole genome shotgun (WGS) entry which is preliminary data.</text>
</comment>
<dbReference type="AlphaFoldDB" id="A0A286UTY8"/>
<evidence type="ECO:0000313" key="8">
    <source>
        <dbReference type="EMBL" id="PAV23038.1"/>
    </source>
</evidence>
<dbReference type="InterPro" id="IPR016169">
    <property type="entry name" value="FAD-bd_PCMH_sub2"/>
</dbReference>
<dbReference type="InterPro" id="IPR016166">
    <property type="entry name" value="FAD-bd_PCMH"/>
</dbReference>
<feature type="region of interest" description="Disordered" evidence="6">
    <location>
        <begin position="352"/>
        <end position="393"/>
    </location>
</feature>
<sequence>MSALQTGPELRKPASNSKGEVYSRTDAEFVPRTTIFNGNVVTPAKVVVLPTTVADVSFLLKFCVKHGLSPSIKAGGYGTAGWSINGDVVIDLSKLNDIGIEVPSPIGGFTGLRNTPFTSGKGKEKEKVLNLTDNVSDPSDLMEEAETSISTSKRRRSPEPPANERFEPSTGLPRDPLVAKFLNVAEIPRPAIRRRLNLPKGEEPEDDVDVMNVMDVDARLRQSSSSGGSSIPSENSGSGSGSDTPSHSKDSSTAATSPSEIYPDSPKGKSDDSGLVDIIDSVITTSGRGETESTPRAQISSLPSGEDIIESGSFSVRSNDPFGYLSSAKPISNVVSSSSSFQHRSFEQTDFHSSLARPAAQANTSSIPLSIPSPNMLNSSPRREPGSYPDRPSVPSLLSSVAVPHFQNAYVTFGAGVKQKEIDLFTSSNPFPASSPDGSFSRIPYHIPLAAHPVGSSVMLLGGFGFLSRLHGLSIDNLVEVEMVLADGSIIYVSEKEHADLWWAIRGAGPAFGVITRYKAIAHPVPVVFAGNLIYNFHASTAASLIKHFRDCVKGAPPELYANVLLTAGPAGKGSLVVVQLCFVGTQQKGKEYLHAIESWNGEKCLLNEVSEKSFLAQQDSVAQILRGQPGRQWFIRSALITSLPDDIIHKTVNEFANTPVGCTWLFELAGGAVTSFLDTCLPKIQREANFTIAAFHQWEMDDDDPLCVTTAEDWIYSTLAPVSTGGPIPAFLGRHEDADRIKACYGDNWKRLCEVKKRIVKTRTAFPNYSTT</sequence>
<dbReference type="Pfam" id="PF01565">
    <property type="entry name" value="FAD_binding_4"/>
    <property type="match status" value="1"/>
</dbReference>
<comment type="cofactor">
    <cofactor evidence="1">
        <name>FAD</name>
        <dbReference type="ChEBI" id="CHEBI:57692"/>
    </cofactor>
</comment>
<protein>
    <submittedName>
        <fullName evidence="8">Fad fmn-containing dehydrogenase</fullName>
    </submittedName>
</protein>
<dbReference type="InterPro" id="IPR036318">
    <property type="entry name" value="FAD-bd_PCMH-like_sf"/>
</dbReference>
<evidence type="ECO:0000256" key="1">
    <source>
        <dbReference type="ARBA" id="ARBA00001974"/>
    </source>
</evidence>
<reference evidence="8 9" key="1">
    <citation type="journal article" date="2017" name="Mol. Ecol.">
        <title>Comparative and population genomic landscape of Phellinus noxius: A hypervariable fungus causing root rot in trees.</title>
        <authorList>
            <person name="Chung C.L."/>
            <person name="Lee T.J."/>
            <person name="Akiba M."/>
            <person name="Lee H.H."/>
            <person name="Kuo T.H."/>
            <person name="Liu D."/>
            <person name="Ke H.M."/>
            <person name="Yokoi T."/>
            <person name="Roa M.B."/>
            <person name="Lu M.J."/>
            <person name="Chang Y.Y."/>
            <person name="Ann P.J."/>
            <person name="Tsai J.N."/>
            <person name="Chen C.Y."/>
            <person name="Tzean S.S."/>
            <person name="Ota Y."/>
            <person name="Hattori T."/>
            <person name="Sahashi N."/>
            <person name="Liou R.F."/>
            <person name="Kikuchi T."/>
            <person name="Tsai I.J."/>
        </authorList>
    </citation>
    <scope>NUCLEOTIDE SEQUENCE [LARGE SCALE GENOMIC DNA]</scope>
    <source>
        <strain evidence="8 9">FFPRI411160</strain>
    </source>
</reference>
<comment type="similarity">
    <text evidence="2">Belongs to the oxygen-dependent FAD-linked oxidoreductase family.</text>
</comment>
<dbReference type="Gene3D" id="3.30.43.10">
    <property type="entry name" value="Uridine Diphospho-n-acetylenolpyruvylglucosamine Reductase, domain 2"/>
    <property type="match status" value="1"/>
</dbReference>
<evidence type="ECO:0000256" key="3">
    <source>
        <dbReference type="ARBA" id="ARBA00022630"/>
    </source>
</evidence>
<dbReference type="GO" id="GO:0071949">
    <property type="term" value="F:FAD binding"/>
    <property type="evidence" value="ECO:0007669"/>
    <property type="project" value="InterPro"/>
</dbReference>
<feature type="region of interest" description="Disordered" evidence="6">
    <location>
        <begin position="1"/>
        <end position="23"/>
    </location>
</feature>
<gene>
    <name evidence="8" type="ORF">PNOK_0010500</name>
</gene>
<keyword evidence="4" id="KW-0274">FAD</keyword>
<dbReference type="PANTHER" id="PTHR42973">
    <property type="entry name" value="BINDING OXIDOREDUCTASE, PUTATIVE (AFU_ORTHOLOGUE AFUA_1G17690)-RELATED"/>
    <property type="match status" value="1"/>
</dbReference>
<feature type="region of interest" description="Disordered" evidence="6">
    <location>
        <begin position="221"/>
        <end position="306"/>
    </location>
</feature>
<accession>A0A286UTY8</accession>
<dbReference type="GO" id="GO:0016491">
    <property type="term" value="F:oxidoreductase activity"/>
    <property type="evidence" value="ECO:0007669"/>
    <property type="project" value="UniProtKB-KW"/>
</dbReference>
<keyword evidence="9" id="KW-1185">Reference proteome</keyword>
<keyword evidence="3" id="KW-0285">Flavoprotein</keyword>
<evidence type="ECO:0000259" key="7">
    <source>
        <dbReference type="PROSITE" id="PS51387"/>
    </source>
</evidence>
<feature type="compositionally biased region" description="Low complexity" evidence="6">
    <location>
        <begin position="223"/>
        <end position="237"/>
    </location>
</feature>
<feature type="compositionally biased region" description="Polar residues" evidence="6">
    <location>
        <begin position="282"/>
        <end position="303"/>
    </location>
</feature>
<name>A0A286UTY8_9AGAM</name>